<dbReference type="SUPFAM" id="SSF53756">
    <property type="entry name" value="UDP-Glycosyltransferase/glycogen phosphorylase"/>
    <property type="match status" value="1"/>
</dbReference>
<dbReference type="AlphaFoldDB" id="A0A382RNY6"/>
<gene>
    <name evidence="1" type="ORF">METZ01_LOCUS352257</name>
</gene>
<feature type="non-terminal residue" evidence="1">
    <location>
        <position position="1"/>
    </location>
</feature>
<sequence>RLGLDPESLVAALTLTAYRDSGESEGVRIEQLRMAREGLSTAYQLVIKPHPIESMTVLRRFVEEYARGATILDGTIPIDDLLNAADLLLNRGVSQVCFEALLKAIPVVVLDVGDHTLFHDSAPGVVASDSRGVSEIVRDIEQSADPMAPYRSIFDRHIPFASARAKEITCERISSIIDTHSAHRRTEQWLEFALTYAWQVDRHVALSVLGGVDGGALGHAMSKLMRRRATEKDMELLVEHWRGQYGEQMLLCLLCEQLRAGERHVEPFHLDLMRRFISPVNLHLYCGHYELWGRVLLDGGHVAEYRQFREALEPRRSEA</sequence>
<name>A0A382RNY6_9ZZZZ</name>
<protein>
    <submittedName>
        <fullName evidence="1">Uncharacterized protein</fullName>
    </submittedName>
</protein>
<reference evidence="1" key="1">
    <citation type="submission" date="2018-05" db="EMBL/GenBank/DDBJ databases">
        <authorList>
            <person name="Lanie J.A."/>
            <person name="Ng W.-L."/>
            <person name="Kazmierczak K.M."/>
            <person name="Andrzejewski T.M."/>
            <person name="Davidsen T.M."/>
            <person name="Wayne K.J."/>
            <person name="Tettelin H."/>
            <person name="Glass J.I."/>
            <person name="Rusch D."/>
            <person name="Podicherti R."/>
            <person name="Tsui H.-C.T."/>
            <person name="Winkler M.E."/>
        </authorList>
    </citation>
    <scope>NUCLEOTIDE SEQUENCE</scope>
</reference>
<proteinExistence type="predicted"/>
<evidence type="ECO:0000313" key="1">
    <source>
        <dbReference type="EMBL" id="SVC99403.1"/>
    </source>
</evidence>
<dbReference type="InterPro" id="IPR043148">
    <property type="entry name" value="TagF_C"/>
</dbReference>
<organism evidence="1">
    <name type="scientific">marine metagenome</name>
    <dbReference type="NCBI Taxonomy" id="408172"/>
    <lineage>
        <taxon>unclassified sequences</taxon>
        <taxon>metagenomes</taxon>
        <taxon>ecological metagenomes</taxon>
    </lineage>
</organism>
<dbReference type="Gene3D" id="3.40.50.12580">
    <property type="match status" value="1"/>
</dbReference>
<feature type="non-terminal residue" evidence="1">
    <location>
        <position position="319"/>
    </location>
</feature>
<accession>A0A382RNY6</accession>
<dbReference type="EMBL" id="UINC01123138">
    <property type="protein sequence ID" value="SVC99403.1"/>
    <property type="molecule type" value="Genomic_DNA"/>
</dbReference>